<protein>
    <recommendedName>
        <fullName evidence="2">Putative endonuclease Z1 domain-containing protein</fullName>
    </recommendedName>
</protein>
<feature type="region of interest" description="Disordered" evidence="1">
    <location>
        <begin position="849"/>
        <end position="874"/>
    </location>
</feature>
<dbReference type="SUPFAM" id="SSF52540">
    <property type="entry name" value="P-loop containing nucleoside triphosphate hydrolases"/>
    <property type="match status" value="1"/>
</dbReference>
<keyword evidence="4" id="KW-1185">Reference proteome</keyword>
<dbReference type="OrthoDB" id="436461at2"/>
<reference evidence="3 4" key="1">
    <citation type="submission" date="2019-06" db="EMBL/GenBank/DDBJ databases">
        <title>Persicimonas caeni gen. nov., sp. nov., a predatory bacterium isolated from solar saltern.</title>
        <authorList>
            <person name="Wang S."/>
        </authorList>
    </citation>
    <scope>NUCLEOTIDE SEQUENCE [LARGE SCALE GENOMIC DNA]</scope>
    <source>
        <strain evidence="3 4">YN101</strain>
    </source>
</reference>
<organism evidence="3 4">
    <name type="scientific">Persicimonas caeni</name>
    <dbReference type="NCBI Taxonomy" id="2292766"/>
    <lineage>
        <taxon>Bacteria</taxon>
        <taxon>Deltaproteobacteria</taxon>
        <taxon>Bradymonadales</taxon>
        <taxon>Bradymonadaceae</taxon>
        <taxon>Persicimonas</taxon>
    </lineage>
</organism>
<feature type="domain" description="Putative endonuclease Z1" evidence="2">
    <location>
        <begin position="382"/>
        <end position="607"/>
    </location>
</feature>
<dbReference type="Proteomes" id="UP000315995">
    <property type="component" value="Chromosome"/>
</dbReference>
<name>A0A4Y6PUT3_PERCE</name>
<gene>
    <name evidence="3" type="ORF">FIV42_15470</name>
</gene>
<dbReference type="InterPro" id="IPR018310">
    <property type="entry name" value="Put_endonuclease_Z1-dom"/>
</dbReference>
<sequence length="874" mass="100874">MTQVDKLELEEYLQDYEMWIRGGYAPEKARARLLRFVGDEAVVDKIAEEYRKRTRRFIKFTDPRVLEGQEHIETWYPGPDFDTAWCWPAYKGLLHEKGWANSAIESVDTATTKLMAYLPHPGEGDISTRGLVLGYVQSGKTANYTGLIAKAADIGYKLFIVLTGMTSSLRRQTQRRLHAELCAPNSENWNELTSATQDFQGVGNPDYMLNPRHPEGRILCVVKKNVYILDRLRKFFAQAKDDVKRGCPVVIIDDEADQASVNTRRKADERSAINQRIVQLLETLPKSVYIGYTATPFANIFIDPTLPEDLYPRDFIFDLPRPRQYFGAERIFGREMIRYDDDEASYDGLDMLRDVPEEDAVRMQPPGRNERFEFQPEMTPTLENALRYFVLASACRLARGQTNKHSSMLIHTTLYTYTHGQLQQLVAGYVREFEKEWTKYRADLSSELQTLWEQENARVTPADLQMEINEVSFDEIAEHIDEVFERCEVVVDNGQIGSGLNYNTEEAGVHIAIGGNTLSRGLTIEGLIVSYFIRTASAYDTLLQMGRWFGYRPGYEDLPRVWMTSELQDHFIHLATVEEEIRHDIRRYEKENKTPLDFAVRVQTHPKLAVTSRLKMQHVTLASASYSDSHIQTFQFKHDDREWLQSNLEVTRELLEQVSGKHQSENQAGARWLYRNVDVEPVLEFLRQYQSLHEDFENRLLINYVERELEHEGLQTWNIGIIGNQRLDSLDIGADVTTHLVTRSRFRKIQPANIKALTSRADRIIDLDWDGSLKSLNSESIKNMRNERQPDNGLLLIYPIDKDSEPANESKLRHPLDAKEHIIGIGLSFPKSKRPMRDYVKNNLDRVFEGEGLDESRPEEEDIAVSEDEQELEG</sequence>
<proteinExistence type="predicted"/>
<dbReference type="RefSeq" id="WP_141198568.1">
    <property type="nucleotide sequence ID" value="NZ_CP041186.1"/>
</dbReference>
<evidence type="ECO:0000256" key="1">
    <source>
        <dbReference type="SAM" id="MobiDB-lite"/>
    </source>
</evidence>
<evidence type="ECO:0000313" key="4">
    <source>
        <dbReference type="Proteomes" id="UP000315995"/>
    </source>
</evidence>
<dbReference type="EMBL" id="CP041186">
    <property type="protein sequence ID" value="QDG52091.1"/>
    <property type="molecule type" value="Genomic_DNA"/>
</dbReference>
<evidence type="ECO:0000259" key="2">
    <source>
        <dbReference type="Pfam" id="PF10593"/>
    </source>
</evidence>
<feature type="compositionally biased region" description="Acidic residues" evidence="1">
    <location>
        <begin position="851"/>
        <end position="874"/>
    </location>
</feature>
<dbReference type="AlphaFoldDB" id="A0A4Y6PUT3"/>
<dbReference type="Pfam" id="PF10593">
    <property type="entry name" value="Z1"/>
    <property type="match status" value="1"/>
</dbReference>
<evidence type="ECO:0000313" key="3">
    <source>
        <dbReference type="EMBL" id="QDG52091.1"/>
    </source>
</evidence>
<accession>A0A5B8Y5T5</accession>
<accession>A0A4Y6PUT3</accession>
<dbReference type="InterPro" id="IPR027417">
    <property type="entry name" value="P-loop_NTPase"/>
</dbReference>